<sequence>MTASSAPAPLTERTSTALAEFTDNIRSMATGSYLREEDREFWEAPYPESVADQADSIVRDALAAAVGVAGRSSEEIARLAADSQIDASLLADADSDAGDNAPDATNASETGETDSEPARAAVLAAAIAGVITPKLEQLKELSDGVEGALLDEEEINDLKTVFASAAEDLAATPTVLTGHVEQYLEA</sequence>
<evidence type="ECO:0000313" key="2">
    <source>
        <dbReference type="EMBL" id="AEI09393.1"/>
    </source>
</evidence>
<reference evidence="2 3" key="1">
    <citation type="journal article" date="2012" name="BMC Genomics">
        <title>Complete genome sequence, lifestyle, and multi-drug resistance of the human pathogen Corynebacterium resistens DSM 45100 isolated from blood samples of a leukemia patient.</title>
        <authorList>
            <person name="Schroder J."/>
            <person name="Maus I."/>
            <person name="Meyer K."/>
            <person name="Wordemann S."/>
            <person name="Blom J."/>
            <person name="Jaenicke S."/>
            <person name="Schneider J."/>
            <person name="Trost E."/>
            <person name="Tauch A."/>
        </authorList>
    </citation>
    <scope>NUCLEOTIDE SEQUENCE [LARGE SCALE GENOMIC DNA]</scope>
    <source>
        <strain evidence="3">DSM 45100 / JCM 12819 / CCUG 50093 / GTC 2026 / SICGH 158</strain>
    </source>
</reference>
<keyword evidence="3" id="KW-1185">Reference proteome</keyword>
<organism evidence="2 3">
    <name type="scientific">Corynebacterium resistens (strain DSM 45100 / JCM 12819 / GTC 2026 / SICGH 158)</name>
    <dbReference type="NCBI Taxonomy" id="662755"/>
    <lineage>
        <taxon>Bacteria</taxon>
        <taxon>Bacillati</taxon>
        <taxon>Actinomycetota</taxon>
        <taxon>Actinomycetes</taxon>
        <taxon>Mycobacteriales</taxon>
        <taxon>Corynebacteriaceae</taxon>
        <taxon>Corynebacterium</taxon>
    </lineage>
</organism>
<evidence type="ECO:0000256" key="1">
    <source>
        <dbReference type="SAM" id="MobiDB-lite"/>
    </source>
</evidence>
<dbReference type="KEGG" id="crd:CRES_1037"/>
<dbReference type="AlphaFoldDB" id="F8E276"/>
<accession>F8E276</accession>
<feature type="compositionally biased region" description="Low complexity" evidence="1">
    <location>
        <begin position="91"/>
        <end position="104"/>
    </location>
</feature>
<dbReference type="RefSeq" id="WP_013888408.1">
    <property type="nucleotide sequence ID" value="NC_015673.1"/>
</dbReference>
<name>F8E276_CORRG</name>
<feature type="region of interest" description="Disordered" evidence="1">
    <location>
        <begin position="91"/>
        <end position="117"/>
    </location>
</feature>
<dbReference type="EMBL" id="CP002857">
    <property type="protein sequence ID" value="AEI09393.1"/>
    <property type="molecule type" value="Genomic_DNA"/>
</dbReference>
<dbReference type="OrthoDB" id="4420002at2"/>
<dbReference type="STRING" id="662755.CRES_1037"/>
<proteinExistence type="predicted"/>
<gene>
    <name evidence="2" type="ordered locus">CRES_1037</name>
</gene>
<protein>
    <submittedName>
        <fullName evidence="2">Secreted protein</fullName>
    </submittedName>
</protein>
<dbReference type="HOGENOM" id="CLU_124872_0_0_11"/>
<dbReference type="Proteomes" id="UP000000492">
    <property type="component" value="Chromosome"/>
</dbReference>
<evidence type="ECO:0000313" key="3">
    <source>
        <dbReference type="Proteomes" id="UP000000492"/>
    </source>
</evidence>
<dbReference type="eggNOG" id="ENOG5030MAB">
    <property type="taxonomic scope" value="Bacteria"/>
</dbReference>